<dbReference type="RefSeq" id="WP_027879695.1">
    <property type="nucleotide sequence ID" value="NZ_JACHWV010000007.1"/>
</dbReference>
<protein>
    <submittedName>
        <fullName evidence="2">Uncharacterized protein</fullName>
    </submittedName>
</protein>
<keyword evidence="1" id="KW-1133">Transmembrane helix</keyword>
<gene>
    <name evidence="2" type="ORF">C7H61_08060</name>
</gene>
<reference evidence="2 3" key="1">
    <citation type="submission" date="2018-03" db="EMBL/GenBank/DDBJ databases">
        <title>Mesoflavibacter sp. HG37 and Mesoflavibacter sp. HG96 sp.nov., two marine bacteria isolated from seawater of Western Pacific Ocean.</title>
        <authorList>
            <person name="Cheng H."/>
            <person name="Wu Y.-H."/>
            <person name="Guo L.-L."/>
            <person name="Xu X.-W."/>
        </authorList>
    </citation>
    <scope>NUCLEOTIDE SEQUENCE [LARGE SCALE GENOMIC DNA]</scope>
    <source>
        <strain evidence="2 3">KCTC 42117</strain>
    </source>
</reference>
<feature type="transmembrane region" description="Helical" evidence="1">
    <location>
        <begin position="18"/>
        <end position="36"/>
    </location>
</feature>
<dbReference type="EMBL" id="PXOT01000022">
    <property type="protein sequence ID" value="PSG91194.1"/>
    <property type="molecule type" value="Genomic_DNA"/>
</dbReference>
<dbReference type="Pfam" id="PF19589">
    <property type="entry name" value="DUF6095"/>
    <property type="match status" value="1"/>
</dbReference>
<evidence type="ECO:0000313" key="3">
    <source>
        <dbReference type="Proteomes" id="UP000238430"/>
    </source>
</evidence>
<keyword evidence="3" id="KW-1185">Reference proteome</keyword>
<name>A0A2T1NFH3_9FLAO</name>
<evidence type="ECO:0000313" key="2">
    <source>
        <dbReference type="EMBL" id="PSG91194.1"/>
    </source>
</evidence>
<keyword evidence="1" id="KW-0812">Transmembrane</keyword>
<dbReference type="OrthoDB" id="1447634at2"/>
<dbReference type="Proteomes" id="UP000238430">
    <property type="component" value="Unassembled WGS sequence"/>
</dbReference>
<sequence>METKSTDKEILIKGLKQLGLSLLLMFIGPSFLYLILSNKDKPFYIVLLILGIIICSLAVYFAFKGINTILKSLFESNKTK</sequence>
<evidence type="ECO:0000256" key="1">
    <source>
        <dbReference type="SAM" id="Phobius"/>
    </source>
</evidence>
<keyword evidence="1" id="KW-0472">Membrane</keyword>
<dbReference type="InterPro" id="IPR046077">
    <property type="entry name" value="DUF6095"/>
</dbReference>
<comment type="caution">
    <text evidence="2">The sequence shown here is derived from an EMBL/GenBank/DDBJ whole genome shotgun (WGS) entry which is preliminary data.</text>
</comment>
<accession>A0A2T1NFH3</accession>
<proteinExistence type="predicted"/>
<organism evidence="2 3">
    <name type="scientific">Mesoflavibacter zeaxanthinifaciens subsp. sabulilitoris</name>
    <dbReference type="NCBI Taxonomy" id="1520893"/>
    <lineage>
        <taxon>Bacteria</taxon>
        <taxon>Pseudomonadati</taxon>
        <taxon>Bacteroidota</taxon>
        <taxon>Flavobacteriia</taxon>
        <taxon>Flavobacteriales</taxon>
        <taxon>Flavobacteriaceae</taxon>
        <taxon>Mesoflavibacter</taxon>
    </lineage>
</organism>
<dbReference type="AlphaFoldDB" id="A0A2T1NFH3"/>
<feature type="transmembrane region" description="Helical" evidence="1">
    <location>
        <begin position="42"/>
        <end position="63"/>
    </location>
</feature>